<feature type="region of interest" description="Disordered" evidence="1">
    <location>
        <begin position="1"/>
        <end position="117"/>
    </location>
</feature>
<accession>L8HEN8</accession>
<dbReference type="Proteomes" id="UP000011083">
    <property type="component" value="Unassembled WGS sequence"/>
</dbReference>
<evidence type="ECO:0000313" key="3">
    <source>
        <dbReference type="Proteomes" id="UP000011083"/>
    </source>
</evidence>
<dbReference type="KEGG" id="acan:ACA1_072320"/>
<dbReference type="AlphaFoldDB" id="L8HEN8"/>
<evidence type="ECO:0000256" key="1">
    <source>
        <dbReference type="SAM" id="MobiDB-lite"/>
    </source>
</evidence>
<feature type="compositionally biased region" description="Polar residues" evidence="1">
    <location>
        <begin position="68"/>
        <end position="79"/>
    </location>
</feature>
<evidence type="ECO:0000313" key="2">
    <source>
        <dbReference type="EMBL" id="ELR23610.1"/>
    </source>
</evidence>
<name>L8HEN8_ACACF</name>
<gene>
    <name evidence="2" type="ORF">ACA1_072320</name>
</gene>
<feature type="compositionally biased region" description="Low complexity" evidence="1">
    <location>
        <begin position="48"/>
        <end position="67"/>
    </location>
</feature>
<protein>
    <submittedName>
        <fullName evidence="2">Uncharacterized protein</fullName>
    </submittedName>
</protein>
<dbReference type="EMBL" id="KB007857">
    <property type="protein sequence ID" value="ELR23610.1"/>
    <property type="molecule type" value="Genomic_DNA"/>
</dbReference>
<organism evidence="2 3">
    <name type="scientific">Acanthamoeba castellanii (strain ATCC 30010 / Neff)</name>
    <dbReference type="NCBI Taxonomy" id="1257118"/>
    <lineage>
        <taxon>Eukaryota</taxon>
        <taxon>Amoebozoa</taxon>
        <taxon>Discosea</taxon>
        <taxon>Longamoebia</taxon>
        <taxon>Centramoebida</taxon>
        <taxon>Acanthamoebidae</taxon>
        <taxon>Acanthamoeba</taxon>
    </lineage>
</organism>
<sequence length="117" mass="12294">MSSFESLPNPTCYYNHHEYIAGGPDEDWAVQNQPDLYQTGQSAPSPPSSSSSSASSSSSSSGSASSPNQGGAHQRQSPENRGLFAKLKRLSGVFATHKPAGSQHHDELTTAAYGDPV</sequence>
<dbReference type="GeneID" id="14924591"/>
<keyword evidence="3" id="KW-1185">Reference proteome</keyword>
<feature type="compositionally biased region" description="Polar residues" evidence="1">
    <location>
        <begin position="30"/>
        <end position="41"/>
    </location>
</feature>
<reference evidence="2 3" key="1">
    <citation type="journal article" date="2013" name="Genome Biol.">
        <title>Genome of Acanthamoeba castellanii highlights extensive lateral gene transfer and early evolution of tyrosine kinase signaling.</title>
        <authorList>
            <person name="Clarke M."/>
            <person name="Lohan A.J."/>
            <person name="Liu B."/>
            <person name="Lagkouvardos I."/>
            <person name="Roy S."/>
            <person name="Zafar N."/>
            <person name="Bertelli C."/>
            <person name="Schilde C."/>
            <person name="Kianianmomeni A."/>
            <person name="Burglin T.R."/>
            <person name="Frech C."/>
            <person name="Turcotte B."/>
            <person name="Kopec K.O."/>
            <person name="Synnott J.M."/>
            <person name="Choo C."/>
            <person name="Paponov I."/>
            <person name="Finkler A."/>
            <person name="Soon Heng Tan C."/>
            <person name="Hutchins A.P."/>
            <person name="Weinmeier T."/>
            <person name="Rattei T."/>
            <person name="Chu J.S."/>
            <person name="Gimenez G."/>
            <person name="Irimia M."/>
            <person name="Rigden D.J."/>
            <person name="Fitzpatrick D.A."/>
            <person name="Lorenzo-Morales J."/>
            <person name="Bateman A."/>
            <person name="Chiu C.H."/>
            <person name="Tang P."/>
            <person name="Hegemann P."/>
            <person name="Fromm H."/>
            <person name="Raoult D."/>
            <person name="Greub G."/>
            <person name="Miranda-Saavedra D."/>
            <person name="Chen N."/>
            <person name="Nash P."/>
            <person name="Ginger M.L."/>
            <person name="Horn M."/>
            <person name="Schaap P."/>
            <person name="Caler L."/>
            <person name="Loftus B."/>
        </authorList>
    </citation>
    <scope>NUCLEOTIDE SEQUENCE [LARGE SCALE GENOMIC DNA]</scope>
    <source>
        <strain evidence="2 3">Neff</strain>
    </source>
</reference>
<dbReference type="RefSeq" id="XP_004353138.1">
    <property type="nucleotide sequence ID" value="XM_004353086.1"/>
</dbReference>
<proteinExistence type="predicted"/>
<dbReference type="VEuPathDB" id="AmoebaDB:ACA1_072320"/>